<keyword evidence="1" id="KW-0732">Signal</keyword>
<name>A0A6S6STK2_9BACT</name>
<reference evidence="2" key="1">
    <citation type="submission" date="2020-01" db="EMBL/GenBank/DDBJ databases">
        <authorList>
            <person name="Meier V. D."/>
            <person name="Meier V D."/>
        </authorList>
    </citation>
    <scope>NUCLEOTIDE SEQUENCE</scope>
    <source>
        <strain evidence="2">HLG_WM_MAG_06</strain>
    </source>
</reference>
<gene>
    <name evidence="2" type="ORF">HELGO_WM6235</name>
</gene>
<evidence type="ECO:0000313" key="2">
    <source>
        <dbReference type="EMBL" id="CAA6813879.1"/>
    </source>
</evidence>
<dbReference type="AlphaFoldDB" id="A0A6S6STK2"/>
<feature type="chain" id="PRO_5027625521" evidence="1">
    <location>
        <begin position="18"/>
        <end position="218"/>
    </location>
</feature>
<dbReference type="InterPro" id="IPR036444">
    <property type="entry name" value="PLipase_A2_dom_sf"/>
</dbReference>
<dbReference type="GO" id="GO:0050482">
    <property type="term" value="P:arachidonate secretion"/>
    <property type="evidence" value="ECO:0007669"/>
    <property type="project" value="InterPro"/>
</dbReference>
<accession>A0A6S6STK2</accession>
<evidence type="ECO:0000256" key="1">
    <source>
        <dbReference type="SAM" id="SignalP"/>
    </source>
</evidence>
<feature type="signal peptide" evidence="1">
    <location>
        <begin position="1"/>
        <end position="17"/>
    </location>
</feature>
<organism evidence="2">
    <name type="scientific">uncultured Sulfurovum sp</name>
    <dbReference type="NCBI Taxonomy" id="269237"/>
    <lineage>
        <taxon>Bacteria</taxon>
        <taxon>Pseudomonadati</taxon>
        <taxon>Campylobacterota</taxon>
        <taxon>Epsilonproteobacteria</taxon>
        <taxon>Campylobacterales</taxon>
        <taxon>Sulfurovaceae</taxon>
        <taxon>Sulfurovum</taxon>
        <taxon>environmental samples</taxon>
    </lineage>
</organism>
<proteinExistence type="predicted"/>
<dbReference type="GO" id="GO:0006644">
    <property type="term" value="P:phospholipid metabolic process"/>
    <property type="evidence" value="ECO:0007669"/>
    <property type="project" value="InterPro"/>
</dbReference>
<sequence length="218" mass="25208">MTYKFLLIFTLSFSLLTATDFKDINPAPNKTMLENQSHAKDCTSPAPANEDISESFKYGCFCGEDYPKMDANESKDFRRLRKKERIKVIESYFLVKPYDDIDAVCMQHDICYLYRGKKARTCNRAIYSELRDLRHQFKTENEPKKDEQCSHLATDIASVFQTIFASSDDKTGFFEFGSLLFNTTLTIAEKTLEESIDTIIDQGKRYPKKDEKCIVSKI</sequence>
<dbReference type="EMBL" id="CACVAP010000074">
    <property type="protein sequence ID" value="CAA6813879.1"/>
    <property type="molecule type" value="Genomic_DNA"/>
</dbReference>
<protein>
    <submittedName>
        <fullName evidence="2">Uncharacterized protein</fullName>
    </submittedName>
</protein>
<dbReference type="Gene3D" id="1.20.90.10">
    <property type="entry name" value="Phospholipase A2 domain"/>
    <property type="match status" value="1"/>
</dbReference>
<dbReference type="SUPFAM" id="SSF48619">
    <property type="entry name" value="Phospholipase A2, PLA2"/>
    <property type="match status" value="1"/>
</dbReference>
<dbReference type="GO" id="GO:0004623">
    <property type="term" value="F:phospholipase A2 activity"/>
    <property type="evidence" value="ECO:0007669"/>
    <property type="project" value="InterPro"/>
</dbReference>